<gene>
    <name evidence="2" type="ORF">PAXINDRAFT_22421</name>
</gene>
<evidence type="ECO:0000313" key="3">
    <source>
        <dbReference type="Proteomes" id="UP000053647"/>
    </source>
</evidence>
<protein>
    <submittedName>
        <fullName evidence="2">Uncharacterized protein</fullName>
    </submittedName>
</protein>
<reference evidence="2 3" key="1">
    <citation type="submission" date="2014-06" db="EMBL/GenBank/DDBJ databases">
        <authorList>
            <consortium name="DOE Joint Genome Institute"/>
            <person name="Kuo A."/>
            <person name="Kohler A."/>
            <person name="Nagy L.G."/>
            <person name="Floudas D."/>
            <person name="Copeland A."/>
            <person name="Barry K.W."/>
            <person name="Cichocki N."/>
            <person name="Veneault-Fourrey C."/>
            <person name="LaButti K."/>
            <person name="Lindquist E.A."/>
            <person name="Lipzen A."/>
            <person name="Lundell T."/>
            <person name="Morin E."/>
            <person name="Murat C."/>
            <person name="Sun H."/>
            <person name="Tunlid A."/>
            <person name="Henrissat B."/>
            <person name="Grigoriev I.V."/>
            <person name="Hibbett D.S."/>
            <person name="Martin F."/>
            <person name="Nordberg H.P."/>
            <person name="Cantor M.N."/>
            <person name="Hua S.X."/>
        </authorList>
    </citation>
    <scope>NUCLEOTIDE SEQUENCE [LARGE SCALE GENOMIC DNA]</scope>
    <source>
        <strain evidence="2 3">ATCC 200175</strain>
    </source>
</reference>
<feature type="compositionally biased region" description="Basic and acidic residues" evidence="1">
    <location>
        <begin position="343"/>
        <end position="370"/>
    </location>
</feature>
<organism evidence="2 3">
    <name type="scientific">Paxillus involutus ATCC 200175</name>
    <dbReference type="NCBI Taxonomy" id="664439"/>
    <lineage>
        <taxon>Eukaryota</taxon>
        <taxon>Fungi</taxon>
        <taxon>Dikarya</taxon>
        <taxon>Basidiomycota</taxon>
        <taxon>Agaricomycotina</taxon>
        <taxon>Agaricomycetes</taxon>
        <taxon>Agaricomycetidae</taxon>
        <taxon>Boletales</taxon>
        <taxon>Paxilineae</taxon>
        <taxon>Paxillaceae</taxon>
        <taxon>Paxillus</taxon>
    </lineage>
</organism>
<feature type="compositionally biased region" description="Basic and acidic residues" evidence="1">
    <location>
        <begin position="383"/>
        <end position="398"/>
    </location>
</feature>
<feature type="compositionally biased region" description="Basic and acidic residues" evidence="1">
    <location>
        <begin position="483"/>
        <end position="496"/>
    </location>
</feature>
<feature type="compositionally biased region" description="Basic and acidic residues" evidence="1">
    <location>
        <begin position="104"/>
        <end position="113"/>
    </location>
</feature>
<feature type="compositionally biased region" description="Basic and acidic residues" evidence="1">
    <location>
        <begin position="284"/>
        <end position="297"/>
    </location>
</feature>
<feature type="compositionally biased region" description="Basic residues" evidence="1">
    <location>
        <begin position="114"/>
        <end position="125"/>
    </location>
</feature>
<dbReference type="Proteomes" id="UP000053647">
    <property type="component" value="Unassembled WGS sequence"/>
</dbReference>
<name>A0A0C9TAL8_PAXIN</name>
<evidence type="ECO:0000256" key="1">
    <source>
        <dbReference type="SAM" id="MobiDB-lite"/>
    </source>
</evidence>
<reference evidence="3" key="2">
    <citation type="submission" date="2015-01" db="EMBL/GenBank/DDBJ databases">
        <title>Evolutionary Origins and Diversification of the Mycorrhizal Mutualists.</title>
        <authorList>
            <consortium name="DOE Joint Genome Institute"/>
            <consortium name="Mycorrhizal Genomics Consortium"/>
            <person name="Kohler A."/>
            <person name="Kuo A."/>
            <person name="Nagy L.G."/>
            <person name="Floudas D."/>
            <person name="Copeland A."/>
            <person name="Barry K.W."/>
            <person name="Cichocki N."/>
            <person name="Veneault-Fourrey C."/>
            <person name="LaButti K."/>
            <person name="Lindquist E.A."/>
            <person name="Lipzen A."/>
            <person name="Lundell T."/>
            <person name="Morin E."/>
            <person name="Murat C."/>
            <person name="Riley R."/>
            <person name="Ohm R."/>
            <person name="Sun H."/>
            <person name="Tunlid A."/>
            <person name="Henrissat B."/>
            <person name="Grigoriev I.V."/>
            <person name="Hibbett D.S."/>
            <person name="Martin F."/>
        </authorList>
    </citation>
    <scope>NUCLEOTIDE SEQUENCE [LARGE SCALE GENOMIC DNA]</scope>
    <source>
        <strain evidence="3">ATCC 200175</strain>
    </source>
</reference>
<feature type="region of interest" description="Disordered" evidence="1">
    <location>
        <begin position="104"/>
        <end position="131"/>
    </location>
</feature>
<dbReference type="AlphaFoldDB" id="A0A0C9TAL8"/>
<feature type="compositionally biased region" description="Low complexity" evidence="1">
    <location>
        <begin position="218"/>
        <end position="230"/>
    </location>
</feature>
<sequence length="505" mass="56782">MPAIGSGHAVNPIEYLCRAGEPVRDHNRCVLKAMLVPHGYVKRSILWKRLCHEVENLHFTILNWPEEIPVPDTQFDFHKLDANEVLELLANFLIDRLGPMYKLEGEDNRENSKGKGKGKGKKGKGKAVEEPYVPQDGNDLAFIAWPRDVINIYRRGGPLAEAIPLVKSRTCPDKASKILLTVGGLHGKKPLASIVDEHDEDVIDEERPGLAIKDTGFRNADNSDSARNAAHQANRLPPSTSDRDGRSIERPCSPSHHHVLDRPCSPQRRRSLDRPRSPHRHRSPPPEHRHSPHRPPDRLAPASRQKRGRIDDDVDSNQFKEVVNTHERVPVVKRAQVLPEEAGLHSADDDHHQQEDGHCSRKEQRREYTRRVHSPGNATSSDVKIHDHDTSCRPAQRDKTHRSRSPPFRQETSHGHTVRRHHRSPSASPSRQDPSHGNNVRCHHRSPSAGPSRQDPSRGNNICRHHRSPSAGPARQVTLSGRDAGHKGRGNEDHGHGGWANGDRY</sequence>
<dbReference type="HOGENOM" id="CLU_026140_2_0_1"/>
<keyword evidence="3" id="KW-1185">Reference proteome</keyword>
<feature type="region of interest" description="Disordered" evidence="1">
    <location>
        <begin position="205"/>
        <end position="322"/>
    </location>
</feature>
<accession>A0A0C9TAL8</accession>
<feature type="region of interest" description="Disordered" evidence="1">
    <location>
        <begin position="343"/>
        <end position="505"/>
    </location>
</feature>
<proteinExistence type="predicted"/>
<evidence type="ECO:0000313" key="2">
    <source>
        <dbReference type="EMBL" id="KIJ04296.1"/>
    </source>
</evidence>
<dbReference type="EMBL" id="KN821965">
    <property type="protein sequence ID" value="KIJ04296.1"/>
    <property type="molecule type" value="Genomic_DNA"/>
</dbReference>